<keyword evidence="3" id="KW-1185">Reference proteome</keyword>
<feature type="transmembrane region" description="Helical" evidence="1">
    <location>
        <begin position="12"/>
        <end position="43"/>
    </location>
</feature>
<accession>A0A5B8M4C1</accession>
<feature type="transmembrane region" description="Helical" evidence="1">
    <location>
        <begin position="87"/>
        <end position="110"/>
    </location>
</feature>
<protein>
    <submittedName>
        <fullName evidence="2">Uncharacterized protein</fullName>
    </submittedName>
</protein>
<gene>
    <name evidence="2" type="ORF">FPZ11_10700</name>
</gene>
<reference evidence="2 3" key="1">
    <citation type="submission" date="2019-07" db="EMBL/GenBank/DDBJ databases">
        <title>Full genome sequence of Humibacter sp. WJ7-1.</title>
        <authorList>
            <person name="Im W.-T."/>
        </authorList>
    </citation>
    <scope>NUCLEOTIDE SEQUENCE [LARGE SCALE GENOMIC DNA]</scope>
    <source>
        <strain evidence="2 3">WJ7-1</strain>
    </source>
</reference>
<proteinExistence type="predicted"/>
<dbReference type="RefSeq" id="WP_146320771.1">
    <property type="nucleotide sequence ID" value="NZ_CP042305.1"/>
</dbReference>
<sequence length="116" mass="11747">MTDSEVKPPFIAWDIVVSIVVWAITAALIGVCAVAAIVGLALIDYCPAPSCNLAAAASCLLAAAAASVVVALAGLASGLVRIFRRALSWWLAVGAFVLCIVCWTVGFLSAGGAVGW</sequence>
<dbReference type="KEGG" id="huw:FPZ11_10700"/>
<evidence type="ECO:0000313" key="3">
    <source>
        <dbReference type="Proteomes" id="UP000320216"/>
    </source>
</evidence>
<keyword evidence="1" id="KW-1133">Transmembrane helix</keyword>
<dbReference type="OrthoDB" id="9970262at2"/>
<dbReference type="Proteomes" id="UP000320216">
    <property type="component" value="Chromosome"/>
</dbReference>
<keyword evidence="1" id="KW-0472">Membrane</keyword>
<organism evidence="2 3">
    <name type="scientific">Humibacter ginsenosidimutans</name>
    <dbReference type="NCBI Taxonomy" id="2599293"/>
    <lineage>
        <taxon>Bacteria</taxon>
        <taxon>Bacillati</taxon>
        <taxon>Actinomycetota</taxon>
        <taxon>Actinomycetes</taxon>
        <taxon>Micrococcales</taxon>
        <taxon>Microbacteriaceae</taxon>
        <taxon>Humibacter</taxon>
    </lineage>
</organism>
<dbReference type="EMBL" id="CP042305">
    <property type="protein sequence ID" value="QDZ15173.1"/>
    <property type="molecule type" value="Genomic_DNA"/>
</dbReference>
<evidence type="ECO:0000256" key="1">
    <source>
        <dbReference type="SAM" id="Phobius"/>
    </source>
</evidence>
<keyword evidence="1" id="KW-0812">Transmembrane</keyword>
<dbReference type="AlphaFoldDB" id="A0A5B8M4C1"/>
<name>A0A5B8M4C1_9MICO</name>
<evidence type="ECO:0000313" key="2">
    <source>
        <dbReference type="EMBL" id="QDZ15173.1"/>
    </source>
</evidence>
<feature type="transmembrane region" description="Helical" evidence="1">
    <location>
        <begin position="55"/>
        <end position="75"/>
    </location>
</feature>